<dbReference type="PATRIC" id="fig|35623.3.peg.152"/>
<feature type="transmembrane region" description="Helical" evidence="1">
    <location>
        <begin position="938"/>
        <end position="963"/>
    </location>
</feature>
<dbReference type="STRING" id="35623.Aocu_01520"/>
<keyword evidence="1" id="KW-0472">Membrane</keyword>
<dbReference type="KEGG" id="aoc:Aocu_01520"/>
<keyword evidence="1" id="KW-1133">Transmembrane helix</keyword>
<dbReference type="EMBL" id="LK028559">
    <property type="protein sequence ID" value="CDR30225.1"/>
    <property type="molecule type" value="Genomic_DNA"/>
</dbReference>
<dbReference type="Gene3D" id="2.60.120.560">
    <property type="entry name" value="Exo-inulinase, domain 1"/>
    <property type="match status" value="2"/>
</dbReference>
<accession>A0A061A8M4</accession>
<reference evidence="3" key="1">
    <citation type="submission" date="2014-05" db="EMBL/GenBank/DDBJ databases">
        <authorList>
            <person name="Kube M."/>
        </authorList>
    </citation>
    <scope>NUCLEOTIDE SEQUENCE [LARGE SCALE GENOMIC DNA]</scope>
</reference>
<evidence type="ECO:0000313" key="2">
    <source>
        <dbReference type="EMBL" id="CDR30225.1"/>
    </source>
</evidence>
<name>A0A061A8M4_9MOLU</name>
<dbReference type="HOGENOM" id="CLU_306039_0_0_14"/>
<dbReference type="AlphaFoldDB" id="A0A061A8M4"/>
<gene>
    <name evidence="2" type="ORF">Aocu_01520</name>
</gene>
<sequence>MKKIFSTLLSGLLLFVFVVFNINSVYAAPGDIIFEENFDDIADGVAFGNPGVGGGMKVQNGILKGASAGGYETNDFPTLTWNENFEFTVDYKFPNESTGGFIGIQFVGLFDSGNTEFNLQKAVGDSGYAIIKNGDMGINIYNNTADTGGLVPGALVMEYNVTYRVRVIKHQNQFEFYINDELIIKTALEGAKTPTSAFFFHYDTDGFTQVEIDNLVVKESAPIEEIYYLPGETLFEAEFTGADGLYGEKVGDEGLVVENNVLVSKSANLQMSKVTDESLNINKRSSYNFDVEFKATSVGSFGFDLKLPVTEGSLDGILSFELVREADGKGKFLIKDDGAIISDSSNVQKGGIIANPITLDADVIYQVKVVRDNEQFEVYVDDVLRIKFAARVYQNYEELRLFATADAVEVSAFDITYAAKITNRIILDDVVLPDGILVAESFNTAKLGNELYELKDPNGPRLMVDTDTTWKEPFIKRLYPQNYVSAEFELIPQDGLSRVGFYMNFTTRIYVDVVLSADKTSFVTRISRDGDVLVHNNEPLKGGKVNTLPIPTETFNLGYSIDFADGQAVIKVYLNGLLTIEHTLAVEMTGTDVEYRLFTANTKAYVDNLLITTIEKRANVVSDYQSNYDAIENESLYLDFSGTPGQQLPNFAHEGDGFVFDAYGKSIRSASTNKYNASYTGADDLAQFTYIIQMQDMGTYKDGTEHIGGLSFRVTNGQGRNDLEIKTDAGTGGTVVNVFHSSGVKLMDSKSAELGGGFNPDLVILPGTKFQVAIYVQTGGYITVYINEHKMIQGYLGSDVVGGFGFRSWNSNMEYDNLLIAPLQQKFPDGSEVTAPPVIEIPLESINLTSNTSEITTEESAIISVNRNPYNATFETVKWYVNDVIVSGQSNTSFTFSSTEVGTYQIKAEMDGIMSPVRTITVVAVEVEQPETEDSNNLVLIISIVLGAVAVVGLGAFVTFKFIKFKKK</sequence>
<proteinExistence type="predicted"/>
<organism evidence="2 3">
    <name type="scientific">Acholeplasma oculi</name>
    <dbReference type="NCBI Taxonomy" id="35623"/>
    <lineage>
        <taxon>Bacteria</taxon>
        <taxon>Bacillati</taxon>
        <taxon>Mycoplasmatota</taxon>
        <taxon>Mollicutes</taxon>
        <taxon>Acholeplasmatales</taxon>
        <taxon>Acholeplasmataceae</taxon>
        <taxon>Acholeplasma</taxon>
    </lineage>
</organism>
<keyword evidence="3" id="KW-1185">Reference proteome</keyword>
<protein>
    <submittedName>
        <fullName evidence="2">Uncharacterized protein</fullName>
    </submittedName>
</protein>
<keyword evidence="1" id="KW-0812">Transmembrane</keyword>
<dbReference type="InParanoid" id="A0A061A8M4"/>
<dbReference type="RefSeq" id="WP_045748803.1">
    <property type="nucleotide sequence ID" value="NZ_FUZK01000002.1"/>
</dbReference>
<evidence type="ECO:0000256" key="1">
    <source>
        <dbReference type="SAM" id="Phobius"/>
    </source>
</evidence>
<evidence type="ECO:0000313" key="3">
    <source>
        <dbReference type="Proteomes" id="UP000032434"/>
    </source>
</evidence>
<dbReference type="Proteomes" id="UP000032434">
    <property type="component" value="Chromosome 1"/>
</dbReference>